<dbReference type="EMBL" id="QXFV01000674">
    <property type="protein sequence ID" value="KAE9031043.1"/>
    <property type="molecule type" value="Genomic_DNA"/>
</dbReference>
<evidence type="ECO:0000313" key="4">
    <source>
        <dbReference type="Proteomes" id="UP000435112"/>
    </source>
</evidence>
<sequence>MRVSRPSVRAAATSTIAAAAIARQAWGCPVRYGGRRLRVAIPIQPKAHRRLSERLP</sequence>
<organism evidence="1 4">
    <name type="scientific">Phytophthora rubi</name>
    <dbReference type="NCBI Taxonomy" id="129364"/>
    <lineage>
        <taxon>Eukaryota</taxon>
        <taxon>Sar</taxon>
        <taxon>Stramenopiles</taxon>
        <taxon>Oomycota</taxon>
        <taxon>Peronosporomycetes</taxon>
        <taxon>Peronosporales</taxon>
        <taxon>Peronosporaceae</taxon>
        <taxon>Phytophthora</taxon>
    </lineage>
</organism>
<evidence type="ECO:0000313" key="1">
    <source>
        <dbReference type="EMBL" id="KAE9025284.1"/>
    </source>
</evidence>
<dbReference type="EMBL" id="QXFU01000666">
    <property type="protein sequence ID" value="KAE9025284.1"/>
    <property type="molecule type" value="Genomic_DNA"/>
</dbReference>
<dbReference type="Proteomes" id="UP000429607">
    <property type="component" value="Unassembled WGS sequence"/>
</dbReference>
<dbReference type="AlphaFoldDB" id="A0A6A3M9X6"/>
<name>A0A6A3M9X6_9STRA</name>
<evidence type="ECO:0000313" key="2">
    <source>
        <dbReference type="EMBL" id="KAE9031043.1"/>
    </source>
</evidence>
<protein>
    <submittedName>
        <fullName evidence="1">Uncharacterized protein</fullName>
    </submittedName>
</protein>
<evidence type="ECO:0000313" key="3">
    <source>
        <dbReference type="Proteomes" id="UP000429607"/>
    </source>
</evidence>
<comment type="caution">
    <text evidence="1">The sequence shown here is derived from an EMBL/GenBank/DDBJ whole genome shotgun (WGS) entry which is preliminary data.</text>
</comment>
<accession>A0A6A3M9X6</accession>
<dbReference type="Proteomes" id="UP000435112">
    <property type="component" value="Unassembled WGS sequence"/>
</dbReference>
<proteinExistence type="predicted"/>
<reference evidence="3 4" key="1">
    <citation type="submission" date="2018-09" db="EMBL/GenBank/DDBJ databases">
        <title>Genomic investigation of the strawberry pathogen Phytophthora fragariae indicates pathogenicity is determined by transcriptional variation in three key races.</title>
        <authorList>
            <person name="Adams T.M."/>
            <person name="Armitage A.D."/>
            <person name="Sobczyk M.K."/>
            <person name="Bates H.J."/>
            <person name="Dunwell J.M."/>
            <person name="Nellist C.F."/>
            <person name="Harrison R.J."/>
        </authorList>
    </citation>
    <scope>NUCLEOTIDE SEQUENCE [LARGE SCALE GENOMIC DNA]</scope>
    <source>
        <strain evidence="2 3">SCRP249</strain>
        <strain evidence="1 4">SCRP324</strain>
    </source>
</reference>
<gene>
    <name evidence="2" type="ORF">PR001_g11096</name>
    <name evidence="1" type="ORF">PR002_g11230</name>
</gene>